<evidence type="ECO:0000256" key="1">
    <source>
        <dbReference type="SAM" id="MobiDB-lite"/>
    </source>
</evidence>
<feature type="compositionally biased region" description="Polar residues" evidence="1">
    <location>
        <begin position="62"/>
        <end position="71"/>
    </location>
</feature>
<keyword evidence="4" id="KW-1185">Reference proteome</keyword>
<dbReference type="EMBL" id="JAACFV010000206">
    <property type="protein sequence ID" value="KAF7502961.1"/>
    <property type="molecule type" value="Genomic_DNA"/>
</dbReference>
<dbReference type="InterPro" id="IPR029164">
    <property type="entry name" value="PIG-Y"/>
</dbReference>
<feature type="transmembrane region" description="Helical" evidence="2">
    <location>
        <begin position="288"/>
        <end position="316"/>
    </location>
</feature>
<comment type="caution">
    <text evidence="3">The sequence shown here is derived from an EMBL/GenBank/DDBJ whole genome shotgun (WGS) entry which is preliminary data.</text>
</comment>
<feature type="transmembrane region" description="Helical" evidence="2">
    <location>
        <begin position="336"/>
        <end position="361"/>
    </location>
</feature>
<feature type="compositionally biased region" description="Polar residues" evidence="1">
    <location>
        <begin position="263"/>
        <end position="275"/>
    </location>
</feature>
<gene>
    <name evidence="3" type="ORF">GJ744_004775</name>
</gene>
<evidence type="ECO:0000256" key="2">
    <source>
        <dbReference type="SAM" id="Phobius"/>
    </source>
</evidence>
<feature type="compositionally biased region" description="Basic and acidic residues" evidence="1">
    <location>
        <begin position="116"/>
        <end position="127"/>
    </location>
</feature>
<evidence type="ECO:0000313" key="4">
    <source>
        <dbReference type="Proteomes" id="UP000606974"/>
    </source>
</evidence>
<dbReference type="Pfam" id="PF15159">
    <property type="entry name" value="PIG-Y"/>
    <property type="match status" value="1"/>
</dbReference>
<keyword evidence="2" id="KW-0472">Membrane</keyword>
<accession>A0A8H7E1G0</accession>
<protein>
    <submittedName>
        <fullName evidence="3">Uncharacterized protein</fullName>
    </submittedName>
</protein>
<sequence length="375" mass="40901">MAESGPLLTGNKPVPFPPILNDHISQAVEESLPAAERPRADRSNIPHRRTIPGNILSKLSLLRTNSGSERSTSVERSNDGEDSPPNGSLALVQRNAKTRKRKGSLRKTALLGKSMLGRDRKGSDAKLKSPLSSPQFLKENEKGVAAATHGTDTEATPRPSQEKDSPVLSVSPPKWKFPTSKASLSSIRSSVPSVEPASSAASITSPTLPTDHSPTDDEDQGLSFPKLPFIASRRPPSSSGDSYFPPQQPLRSRRPTDRLKSPLATQPQSLTSSPVASEEEWDYSETAYWGYVILIITWLVFVVGMGSCFDVWSWAWDVGETPYAPPELNDDPTLPIVGYYPALMVLTSVMAWVWVVVAWVGMKYFRHAEGRGDDG</sequence>
<feature type="compositionally biased region" description="Basic residues" evidence="1">
    <location>
        <begin position="96"/>
        <end position="105"/>
    </location>
</feature>
<feature type="compositionally biased region" description="Low complexity" evidence="1">
    <location>
        <begin position="183"/>
        <end position="210"/>
    </location>
</feature>
<keyword evidence="2" id="KW-0812">Transmembrane</keyword>
<keyword evidence="2" id="KW-1133">Transmembrane helix</keyword>
<feature type="region of interest" description="Disordered" evidence="1">
    <location>
        <begin position="1"/>
        <end position="276"/>
    </location>
</feature>
<reference evidence="3" key="1">
    <citation type="submission" date="2020-02" db="EMBL/GenBank/DDBJ databases">
        <authorList>
            <person name="Palmer J.M."/>
        </authorList>
    </citation>
    <scope>NUCLEOTIDE SEQUENCE</scope>
    <source>
        <strain evidence="3">EPUS1.4</strain>
        <tissue evidence="3">Thallus</tissue>
    </source>
</reference>
<proteinExistence type="predicted"/>
<dbReference type="PANTHER" id="PTHR39400">
    <property type="entry name" value="YALI0E29227P"/>
    <property type="match status" value="1"/>
</dbReference>
<dbReference type="Proteomes" id="UP000606974">
    <property type="component" value="Unassembled WGS sequence"/>
</dbReference>
<dbReference type="PANTHER" id="PTHR39400:SF1">
    <property type="entry name" value="PIG-P DOMAIN-CONTAINING PROTEIN"/>
    <property type="match status" value="1"/>
</dbReference>
<dbReference type="OrthoDB" id="2157498at2759"/>
<name>A0A8H7E1G0_9EURO</name>
<organism evidence="3 4">
    <name type="scientific">Endocarpon pusillum</name>
    <dbReference type="NCBI Taxonomy" id="364733"/>
    <lineage>
        <taxon>Eukaryota</taxon>
        <taxon>Fungi</taxon>
        <taxon>Dikarya</taxon>
        <taxon>Ascomycota</taxon>
        <taxon>Pezizomycotina</taxon>
        <taxon>Eurotiomycetes</taxon>
        <taxon>Chaetothyriomycetidae</taxon>
        <taxon>Verrucariales</taxon>
        <taxon>Verrucariaceae</taxon>
        <taxon>Endocarpon</taxon>
    </lineage>
</organism>
<dbReference type="AlphaFoldDB" id="A0A8H7E1G0"/>
<evidence type="ECO:0000313" key="3">
    <source>
        <dbReference type="EMBL" id="KAF7502961.1"/>
    </source>
</evidence>